<feature type="transmembrane region" description="Helical" evidence="1">
    <location>
        <begin position="106"/>
        <end position="132"/>
    </location>
</feature>
<feature type="transmembrane region" description="Helical" evidence="1">
    <location>
        <begin position="21"/>
        <end position="43"/>
    </location>
</feature>
<evidence type="ECO:0000256" key="1">
    <source>
        <dbReference type="SAM" id="Phobius"/>
    </source>
</evidence>
<feature type="transmembrane region" description="Helical" evidence="1">
    <location>
        <begin position="49"/>
        <end position="70"/>
    </location>
</feature>
<keyword evidence="1" id="KW-0472">Membrane</keyword>
<feature type="transmembrane region" description="Helical" evidence="1">
    <location>
        <begin position="138"/>
        <end position="161"/>
    </location>
</feature>
<accession>A0A9D1LWL0</accession>
<sequence length="165" mass="18178">MAESLVQSIVDVCAGNVPQQLIVFIVSMIPVLELRGSILAAGFLKMEFLPAYALAVFGNMLPIPFILLFMEKIFAWMKRNRLKNVAVWFENRAMKRSGQIKKYGRVGLFLFVAVPLPGTGAWTGSLIAALLRMRPKDALPWIFLGVLTAGLAVSLLAFGIIKQVV</sequence>
<dbReference type="Proteomes" id="UP000824111">
    <property type="component" value="Unassembled WGS sequence"/>
</dbReference>
<dbReference type="EMBL" id="DVND01000209">
    <property type="protein sequence ID" value="HIU49353.1"/>
    <property type="molecule type" value="Genomic_DNA"/>
</dbReference>
<comment type="caution">
    <text evidence="2">The sequence shown here is derived from an EMBL/GenBank/DDBJ whole genome shotgun (WGS) entry which is preliminary data.</text>
</comment>
<dbReference type="AlphaFoldDB" id="A0A9D1LWL0"/>
<dbReference type="InterPro" id="IPR009577">
    <property type="entry name" value="Sm_multidrug_ex"/>
</dbReference>
<protein>
    <submittedName>
        <fullName evidence="2">Small multi-drug export protein</fullName>
    </submittedName>
</protein>
<dbReference type="PANTHER" id="PTHR36007">
    <property type="entry name" value="TRANSPORT PROTEIN-RELATED"/>
    <property type="match status" value="1"/>
</dbReference>
<keyword evidence="1" id="KW-1133">Transmembrane helix</keyword>
<reference evidence="2" key="2">
    <citation type="journal article" date="2021" name="PeerJ">
        <title>Extensive microbial diversity within the chicken gut microbiome revealed by metagenomics and culture.</title>
        <authorList>
            <person name="Gilroy R."/>
            <person name="Ravi A."/>
            <person name="Getino M."/>
            <person name="Pursley I."/>
            <person name="Horton D.L."/>
            <person name="Alikhan N.F."/>
            <person name="Baker D."/>
            <person name="Gharbi K."/>
            <person name="Hall N."/>
            <person name="Watson M."/>
            <person name="Adriaenssens E.M."/>
            <person name="Foster-Nyarko E."/>
            <person name="Jarju S."/>
            <person name="Secka A."/>
            <person name="Antonio M."/>
            <person name="Oren A."/>
            <person name="Chaudhuri R.R."/>
            <person name="La Ragione R."/>
            <person name="Hildebrand F."/>
            <person name="Pallen M.J."/>
        </authorList>
    </citation>
    <scope>NUCLEOTIDE SEQUENCE</scope>
    <source>
        <strain evidence="2">ChiSjej4B22-9803</strain>
    </source>
</reference>
<name>A0A9D1LWL0_9FIRM</name>
<dbReference type="PANTHER" id="PTHR36007:SF2">
    <property type="entry name" value="TRANSPORT PROTEIN-RELATED"/>
    <property type="match status" value="1"/>
</dbReference>
<reference evidence="2" key="1">
    <citation type="submission" date="2020-10" db="EMBL/GenBank/DDBJ databases">
        <authorList>
            <person name="Gilroy R."/>
        </authorList>
    </citation>
    <scope>NUCLEOTIDE SEQUENCE</scope>
    <source>
        <strain evidence="2">ChiSjej4B22-9803</strain>
    </source>
</reference>
<keyword evidence="1" id="KW-0812">Transmembrane</keyword>
<dbReference type="Pfam" id="PF06695">
    <property type="entry name" value="Sm_multidrug_ex"/>
    <property type="match status" value="1"/>
</dbReference>
<organism evidence="2 3">
    <name type="scientific">Candidatus Avimonoglobus intestinipullorum</name>
    <dbReference type="NCBI Taxonomy" id="2840699"/>
    <lineage>
        <taxon>Bacteria</taxon>
        <taxon>Bacillati</taxon>
        <taxon>Bacillota</taxon>
        <taxon>Clostridia</taxon>
        <taxon>Eubacteriales</taxon>
        <taxon>Candidatus Avimonoglobus</taxon>
    </lineage>
</organism>
<proteinExistence type="predicted"/>
<gene>
    <name evidence="2" type="ORF">IAB04_08285</name>
</gene>
<evidence type="ECO:0000313" key="3">
    <source>
        <dbReference type="Proteomes" id="UP000824111"/>
    </source>
</evidence>
<evidence type="ECO:0000313" key="2">
    <source>
        <dbReference type="EMBL" id="HIU49353.1"/>
    </source>
</evidence>